<evidence type="ECO:0000313" key="1">
    <source>
        <dbReference type="EMBL" id="CBH46248.1"/>
    </source>
</evidence>
<organism evidence="1">
    <name type="scientific">Rhodococcus hoagii (strain 103S)</name>
    <name type="common">Rhodococcus equi</name>
    <dbReference type="NCBI Taxonomy" id="685727"/>
    <lineage>
        <taxon>Bacteria</taxon>
        <taxon>Bacillati</taxon>
        <taxon>Actinomycetota</taxon>
        <taxon>Actinomycetes</taxon>
        <taxon>Mycobacteriales</taxon>
        <taxon>Nocardiaceae</taxon>
        <taxon>Prescottella</taxon>
    </lineage>
</organism>
<evidence type="ECO:0000313" key="2">
    <source>
        <dbReference type="Proteomes" id="UP000006892"/>
    </source>
</evidence>
<dbReference type="Proteomes" id="UP001154400">
    <property type="component" value="Chromosome"/>
</dbReference>
<dbReference type="AlphaFoldDB" id="A0A3S5Y137"/>
<dbReference type="EMBL" id="FN563149">
    <property type="protein sequence ID" value="CBH46248.1"/>
    <property type="molecule type" value="Genomic_DNA"/>
</dbReference>
<gene>
    <name evidence="1" type="ordered locus">REQ_00950</name>
</gene>
<dbReference type="RefSeq" id="WP_005516466.1">
    <property type="nucleotide sequence ID" value="NC_014659.1"/>
</dbReference>
<name>A0A3S5Y137_RHOH1</name>
<proteinExistence type="predicted"/>
<accession>A0A3S5Y137</accession>
<dbReference type="KEGG" id="req:REQ_00950"/>
<protein>
    <submittedName>
        <fullName evidence="1">Uncharacterized protein</fullName>
    </submittedName>
</protein>
<reference evidence="1" key="1">
    <citation type="journal article" date="2010" name="PLoS Genet.">
        <title>The genome of a pathogenic rhodococcus: cooptive virulence underpinned by key gene acquisitions.</title>
        <authorList>
            <person name="Letek M."/>
            <person name="Gonzalez P."/>
            <person name="Macarthur I."/>
            <person name="Rodriguez H."/>
            <person name="Freeman T.C."/>
            <person name="Valero-Rello A."/>
            <person name="Blanco M."/>
            <person name="Buckley T."/>
            <person name="Cherevach I."/>
            <person name="Fahey R."/>
            <person name="Hapeshi A."/>
            <person name="Holdstock J."/>
            <person name="Leadon D."/>
            <person name="Navas J."/>
            <person name="Ocampo A."/>
            <person name="Quail M.A."/>
            <person name="Sanders M."/>
            <person name="Scortti M.M."/>
            <person name="Prescott J.F."/>
            <person name="Fogarty U."/>
            <person name="Meijer W.G."/>
            <person name="Parkhill J."/>
            <person name="Bentley S.D."/>
            <person name="Vazquez-Boland J.A."/>
        </authorList>
    </citation>
    <scope>NUCLEOTIDE SEQUENCE [LARGE SCALE GENOMIC DNA]</scope>
    <source>
        <strain evidence="1 2">103S</strain>
    </source>
</reference>
<sequence length="330" mass="36962">MTGDVSWVEVLVRMVDGPDLPVHGVVRCRYSDDDARRDGFSWMSGMRPVVLTGGGAGDDGARVWRHGPRLRVERMDGTPLMISDGHTSWRFSDGQPPLEYVDADVRYLGDGTELLERRPATDWIGDDFTRPAGPIDTTVFLGREAWTLDLAPPPHKPFPIRIVVDRETGLLLQSRNDGAGVVDEWVEFEVGGTFDDRLFTYAGPVRSAEERQRQMRAEHEADANRRRNWFRANVSGEPMVVDVRADLSVQYLHTLDERTGAFEATLGSDRAVSGFLTRRPRSDEPWTLRIAEPVHRWSTRSFDWALAVHGVELADGELARLQGLLGGADT</sequence>